<evidence type="ECO:0000256" key="5">
    <source>
        <dbReference type="HAMAP-Rule" id="MF_01407"/>
    </source>
</evidence>
<dbReference type="Pfam" id="PF09079">
    <property type="entry name" value="WHD_Cdc6"/>
    <property type="match status" value="1"/>
</dbReference>
<feature type="binding site" evidence="5">
    <location>
        <position position="224"/>
    </location>
    <ligand>
        <name>ATP</name>
        <dbReference type="ChEBI" id="CHEBI:30616"/>
    </ligand>
</feature>
<dbReference type="AlphaFoldDB" id="A0A482TBC5"/>
<feature type="binding site" evidence="5">
    <location>
        <position position="236"/>
    </location>
    <ligand>
        <name>ATP</name>
        <dbReference type="ChEBI" id="CHEBI:30616"/>
    </ligand>
</feature>
<evidence type="ECO:0000313" key="9">
    <source>
        <dbReference type="Proteomes" id="UP000294028"/>
    </source>
</evidence>
<dbReference type="PANTHER" id="PTHR10763">
    <property type="entry name" value="CELL DIVISION CONTROL PROTEIN 6-RELATED"/>
    <property type="match status" value="1"/>
</dbReference>
<protein>
    <recommendedName>
        <fullName evidence="5">ORC1-type DNA replication protein</fullName>
    </recommendedName>
</protein>
<dbReference type="Gene3D" id="1.10.8.60">
    <property type="match status" value="1"/>
</dbReference>
<comment type="similarity">
    <text evidence="1 5">Belongs to the CDC6/cdc18 family.</text>
</comment>
<dbReference type="OMA" id="DCGEQNT"/>
<dbReference type="InterPro" id="IPR036390">
    <property type="entry name" value="WH_DNA-bd_sf"/>
</dbReference>
<dbReference type="GeneID" id="9989548"/>
<dbReference type="Proteomes" id="UP000294028">
    <property type="component" value="Unassembled WGS sequence"/>
</dbReference>
<feature type="domain" description="AAA+ ATPase" evidence="6">
    <location>
        <begin position="63"/>
        <end position="221"/>
    </location>
</feature>
<keyword evidence="4 5" id="KW-0067">ATP-binding</keyword>
<dbReference type="Gene3D" id="3.40.50.300">
    <property type="entry name" value="P-loop containing nucleotide triphosphate hydrolases"/>
    <property type="match status" value="1"/>
</dbReference>
<dbReference type="GO" id="GO:0005524">
    <property type="term" value="F:ATP binding"/>
    <property type="evidence" value="ECO:0007669"/>
    <property type="project" value="UniProtKB-UniRule"/>
</dbReference>
<dbReference type="PANTHER" id="PTHR10763:SF22">
    <property type="entry name" value="ORC1-TYPE DNA REPLICATION PROTEIN"/>
    <property type="match status" value="1"/>
</dbReference>
<dbReference type="InterPro" id="IPR027417">
    <property type="entry name" value="P-loop_NTPase"/>
</dbReference>
<dbReference type="RefSeq" id="WP_006053484.1">
    <property type="nucleotide sequence ID" value="NZ_RZHH01000003.1"/>
</dbReference>
<evidence type="ECO:0000256" key="4">
    <source>
        <dbReference type="ARBA" id="ARBA00022840"/>
    </source>
</evidence>
<evidence type="ECO:0000256" key="2">
    <source>
        <dbReference type="ARBA" id="ARBA00022705"/>
    </source>
</evidence>
<dbReference type="InterPro" id="IPR055237">
    <property type="entry name" value="Cdc6_lid"/>
</dbReference>
<gene>
    <name evidence="8" type="ORF">ELS19_17430</name>
</gene>
<evidence type="ECO:0000259" key="7">
    <source>
        <dbReference type="SMART" id="SM01074"/>
    </source>
</evidence>
<dbReference type="GO" id="GO:0016887">
    <property type="term" value="F:ATP hydrolysis activity"/>
    <property type="evidence" value="ECO:0007669"/>
    <property type="project" value="InterPro"/>
</dbReference>
<dbReference type="SMART" id="SM00382">
    <property type="entry name" value="AAA"/>
    <property type="match status" value="1"/>
</dbReference>
<dbReference type="CDD" id="cd08768">
    <property type="entry name" value="Cdc6_C"/>
    <property type="match status" value="1"/>
</dbReference>
<dbReference type="GO" id="GO:0006260">
    <property type="term" value="P:DNA replication"/>
    <property type="evidence" value="ECO:0007669"/>
    <property type="project" value="UniProtKB-UniRule"/>
</dbReference>
<dbReference type="Gene3D" id="1.10.10.10">
    <property type="entry name" value="Winged helix-like DNA-binding domain superfamily/Winged helix DNA-binding domain"/>
    <property type="match status" value="1"/>
</dbReference>
<dbReference type="InterPro" id="IPR014277">
    <property type="entry name" value="Orc1/Cdc6_arc"/>
</dbReference>
<keyword evidence="2 5" id="KW-0235">DNA replication</keyword>
<reference evidence="8 9" key="1">
    <citation type="submission" date="2018-12" db="EMBL/GenBank/DDBJ databases">
        <title>Genome analysis provides insights into bioremediation potentialities of Halogeometricum borinquense strain N11.</title>
        <authorList>
            <person name="Najjari A."/>
            <person name="Youssef N."/>
            <person name="Fhoula I."/>
            <person name="Ben Dhia O."/>
            <person name="Mahjoubi M."/>
            <person name="Ouzari H.I."/>
            <person name="Cherif A."/>
        </authorList>
    </citation>
    <scope>NUCLEOTIDE SEQUENCE [LARGE SCALE GENOMIC DNA]</scope>
    <source>
        <strain evidence="8 9">N11</strain>
    </source>
</reference>
<name>A0A482TBC5_9EURY</name>
<evidence type="ECO:0000259" key="6">
    <source>
        <dbReference type="SMART" id="SM00382"/>
    </source>
</evidence>
<dbReference type="EMBL" id="RZHH01000003">
    <property type="protein sequence ID" value="RYJ08333.1"/>
    <property type="molecule type" value="Genomic_DNA"/>
</dbReference>
<dbReference type="FunFam" id="1.10.8.60:FF:000073">
    <property type="entry name" value="ORC1-type DNA replication protein"/>
    <property type="match status" value="1"/>
</dbReference>
<evidence type="ECO:0000256" key="1">
    <source>
        <dbReference type="ARBA" id="ARBA00006184"/>
    </source>
</evidence>
<proteinExistence type="inferred from homology"/>
<keyword evidence="3 5" id="KW-0547">Nucleotide-binding</keyword>
<comment type="caution">
    <text evidence="8">The sequence shown here is derived from an EMBL/GenBank/DDBJ whole genome shotgun (WGS) entry which is preliminary data.</text>
</comment>
<feature type="binding site" evidence="5">
    <location>
        <begin position="75"/>
        <end position="79"/>
    </location>
    <ligand>
        <name>ATP</name>
        <dbReference type="ChEBI" id="CHEBI:30616"/>
    </ligand>
</feature>
<dbReference type="InterPro" id="IPR003593">
    <property type="entry name" value="AAA+_ATPase"/>
</dbReference>
<dbReference type="SUPFAM" id="SSF52540">
    <property type="entry name" value="P-loop containing nucleoside triphosphate hydrolases"/>
    <property type="match status" value="1"/>
</dbReference>
<accession>A0A482TBC5</accession>
<dbReference type="CDD" id="cd18139">
    <property type="entry name" value="HLD_clamp_RarA"/>
    <property type="match status" value="1"/>
</dbReference>
<dbReference type="Pfam" id="PF13401">
    <property type="entry name" value="AAA_22"/>
    <property type="match status" value="1"/>
</dbReference>
<evidence type="ECO:0000256" key="3">
    <source>
        <dbReference type="ARBA" id="ARBA00022741"/>
    </source>
</evidence>
<dbReference type="InterPro" id="IPR036388">
    <property type="entry name" value="WH-like_DNA-bd_sf"/>
</dbReference>
<dbReference type="InterPro" id="IPR050311">
    <property type="entry name" value="ORC1/CDC6"/>
</dbReference>
<dbReference type="NCBIfam" id="TIGR02928">
    <property type="entry name" value="orc1/cdc6 family replication initiation protein"/>
    <property type="match status" value="1"/>
</dbReference>
<sequence>MNGENSESTTDERDPLFRYDQPIFANKEILEISHLPGPDKIVGRDEHMAQVAEALNPAIFGQSPTHLFIFGKTGSGKTLTARMVSRRLQQEAQNEGVTVRVATVDCGEQNTEASVIKTLASSVNDPSKSGMTIPERGLSTGDYYNRLWRVLDTCSDVTIVVLDEIDMLQDDEVLRKLSRAGENQRIVDSRLGIIGVSNKIDFPDELTERVKSSFAHDELVFSSYDANELREILRNRTHAFEEGALTDDVIPLTSALAAQEHGDARKAIDILRNAGRIATKEDAEKVTEDHVRAAKEKTETDRFRELLDGQTSQSKVILYALVLQTEGDQGAKVTTSNVYRQYLSIANSLDMDQLSERRVQEILKELDFLNVIQSEVKGRGRGQGIHGRHRLLEEPRIVKRVLLSDPRFENLRDQTN</sequence>
<feature type="domain" description="Cdc6 C-terminal" evidence="7">
    <location>
        <begin position="318"/>
        <end position="402"/>
    </location>
</feature>
<organism evidence="8 9">
    <name type="scientific">Halogeometricum borinquense</name>
    <dbReference type="NCBI Taxonomy" id="60847"/>
    <lineage>
        <taxon>Archaea</taxon>
        <taxon>Methanobacteriati</taxon>
        <taxon>Methanobacteriota</taxon>
        <taxon>Stenosarchaea group</taxon>
        <taxon>Halobacteria</taxon>
        <taxon>Halobacteriales</taxon>
        <taxon>Haloferacaceae</taxon>
        <taxon>Halogeometricum</taxon>
    </lineage>
</organism>
<dbReference type="HAMAP" id="MF_01407">
    <property type="entry name" value="ORC1_type_DNA_replic_protein"/>
    <property type="match status" value="1"/>
</dbReference>
<dbReference type="SMART" id="SM01074">
    <property type="entry name" value="Cdc6_C"/>
    <property type="match status" value="1"/>
</dbReference>
<dbReference type="InterPro" id="IPR049945">
    <property type="entry name" value="AAA_22"/>
</dbReference>
<evidence type="ECO:0000313" key="8">
    <source>
        <dbReference type="EMBL" id="RYJ08333.1"/>
    </source>
</evidence>
<dbReference type="Pfam" id="PF22703">
    <property type="entry name" value="Cdc6_lid"/>
    <property type="match status" value="1"/>
</dbReference>
<comment type="function">
    <text evidence="5">Involved in regulation of DNA replication.</text>
</comment>
<dbReference type="InterPro" id="IPR015163">
    <property type="entry name" value="Cdc6_C"/>
</dbReference>
<dbReference type="SUPFAM" id="SSF46785">
    <property type="entry name" value="Winged helix' DNA-binding domain"/>
    <property type="match status" value="1"/>
</dbReference>